<dbReference type="Pfam" id="PF05050">
    <property type="entry name" value="Methyltransf_21"/>
    <property type="match status" value="1"/>
</dbReference>
<dbReference type="InterPro" id="IPR029063">
    <property type="entry name" value="SAM-dependent_MTases_sf"/>
</dbReference>
<dbReference type="EMBL" id="BEYQ01000001">
    <property type="protein sequence ID" value="GBD50925.1"/>
    <property type="molecule type" value="Genomic_DNA"/>
</dbReference>
<dbReference type="GO" id="GO:0032259">
    <property type="term" value="P:methylation"/>
    <property type="evidence" value="ECO:0007669"/>
    <property type="project" value="UniProtKB-KW"/>
</dbReference>
<gene>
    <name evidence="1" type="ORF">BGM30_00180</name>
</gene>
<comment type="caution">
    <text evidence="1">The sequence shown here is derived from an EMBL/GenBank/DDBJ whole genome shotgun (WGS) entry which is preliminary data.</text>
</comment>
<dbReference type="NCBIfam" id="TIGR01444">
    <property type="entry name" value="fkbM_fam"/>
    <property type="match status" value="1"/>
</dbReference>
<dbReference type="Gene3D" id="3.40.50.150">
    <property type="entry name" value="Vaccinia Virus protein VP39"/>
    <property type="match status" value="1"/>
</dbReference>
<name>A0A2H6BL61_MICAE</name>
<keyword evidence="1" id="KW-0489">Methyltransferase</keyword>
<dbReference type="AlphaFoldDB" id="A0A2H6BL61"/>
<keyword evidence="1" id="KW-0808">Transferase</keyword>
<proteinExistence type="predicted"/>
<accession>A0A2H6BL61</accession>
<dbReference type="PANTHER" id="PTHR36973:SF4">
    <property type="entry name" value="NODULATION PROTEIN"/>
    <property type="match status" value="1"/>
</dbReference>
<dbReference type="GO" id="GO:0008171">
    <property type="term" value="F:O-methyltransferase activity"/>
    <property type="evidence" value="ECO:0007669"/>
    <property type="project" value="TreeGrafter"/>
</dbReference>
<dbReference type="InterPro" id="IPR053188">
    <property type="entry name" value="FkbM_Methyltransferase"/>
</dbReference>
<dbReference type="Proteomes" id="UP000236321">
    <property type="component" value="Unassembled WGS sequence"/>
</dbReference>
<dbReference type="RefSeq" id="WP_002745875.1">
    <property type="nucleotide sequence ID" value="NZ_BEIU01000002.1"/>
</dbReference>
<dbReference type="PANTHER" id="PTHR36973">
    <property type="entry name" value="SLL1456 PROTEIN-RELATED"/>
    <property type="match status" value="1"/>
</dbReference>
<evidence type="ECO:0000313" key="1">
    <source>
        <dbReference type="EMBL" id="GBD50925.1"/>
    </source>
</evidence>
<reference evidence="2" key="1">
    <citation type="submission" date="2017-12" db="EMBL/GenBank/DDBJ databases">
        <title>Improved Draft Genome Sequence of Microcystis aeruginosa NIES-298, a Microcystin-Producing Cyanobacterium from Lake Kasumigaura, Japan.</title>
        <authorList>
            <person name="Yamaguchi H."/>
            <person name="Suzuki S."/>
            <person name="Kawachi M."/>
        </authorList>
    </citation>
    <scope>NUCLEOTIDE SEQUENCE [LARGE SCALE GENOMIC DNA]</scope>
    <source>
        <strain evidence="2">NIES-298</strain>
    </source>
</reference>
<organism evidence="1 2">
    <name type="scientific">Microcystis aeruginosa NIES-298</name>
    <dbReference type="NCBI Taxonomy" id="449468"/>
    <lineage>
        <taxon>Bacteria</taxon>
        <taxon>Bacillati</taxon>
        <taxon>Cyanobacteriota</taxon>
        <taxon>Cyanophyceae</taxon>
        <taxon>Oscillatoriophycideae</taxon>
        <taxon>Chroococcales</taxon>
        <taxon>Microcystaceae</taxon>
        <taxon>Microcystis</taxon>
    </lineage>
</organism>
<sequence>MLKIAAKRLLNSWGFALYKTKYLPFGCDYKEDINRLSPNLKVEIIFDVGANLGQSALHYRQKFPQAKIYSFEPVTKAFQKLQAATSKDTNIFCYQLALTDRDGQEEIVTIGTKGTNSLKAKPDPSLSLQNDQTVELFTLTKLDSFLENNLVNVEYIDILKIDTEGFEIPVLQGALNTLKAGKIRYIFAETTLRNKDKDHTNFFELKKFLEPYNFNPIGFYDLVPYWGGGNAIDYLNVLFKRWDNQS</sequence>
<protein>
    <submittedName>
        <fullName evidence="1">Methyltransferase FkbM</fullName>
    </submittedName>
</protein>
<evidence type="ECO:0000313" key="2">
    <source>
        <dbReference type="Proteomes" id="UP000236321"/>
    </source>
</evidence>
<dbReference type="SUPFAM" id="SSF53335">
    <property type="entry name" value="S-adenosyl-L-methionine-dependent methyltransferases"/>
    <property type="match status" value="1"/>
</dbReference>
<dbReference type="InterPro" id="IPR006342">
    <property type="entry name" value="FkbM_mtfrase"/>
</dbReference>